<evidence type="ECO:0000256" key="3">
    <source>
        <dbReference type="ARBA" id="ARBA00022525"/>
    </source>
</evidence>
<dbReference type="EMBL" id="GBRD01009552">
    <property type="protein sequence ID" value="JAG56272.1"/>
    <property type="molecule type" value="Transcribed_RNA"/>
</dbReference>
<feature type="signal peptide" evidence="5">
    <location>
        <begin position="1"/>
        <end position="17"/>
    </location>
</feature>
<dbReference type="InterPro" id="IPR036728">
    <property type="entry name" value="PBP_GOBP_sf"/>
</dbReference>
<evidence type="ECO:0000256" key="5">
    <source>
        <dbReference type="SAM" id="SignalP"/>
    </source>
</evidence>
<protein>
    <submittedName>
        <fullName evidence="6">Uncharacterized protein</fullName>
    </submittedName>
</protein>
<dbReference type="InterPro" id="IPR006170">
    <property type="entry name" value="PBP/GOBP"/>
</dbReference>
<gene>
    <name evidence="7" type="ORF">g.25966</name>
</gene>
<reference evidence="6" key="1">
    <citation type="submission" date="2014-09" db="EMBL/GenBank/DDBJ databases">
        <authorList>
            <person name="Magalhaes I.L.F."/>
            <person name="Oliveira U."/>
            <person name="Santos F.R."/>
            <person name="Vidigal T.H.D.A."/>
            <person name="Brescovit A.D."/>
            <person name="Santos A.J."/>
        </authorList>
    </citation>
    <scope>NUCLEOTIDE SEQUENCE</scope>
</reference>
<dbReference type="SUPFAM" id="SSF47565">
    <property type="entry name" value="Insect pheromone/odorant-binding proteins"/>
    <property type="match status" value="1"/>
</dbReference>
<dbReference type="AlphaFoldDB" id="A0A0K8SSC8"/>
<dbReference type="Pfam" id="PF01395">
    <property type="entry name" value="PBP_GOBP"/>
    <property type="match status" value="1"/>
</dbReference>
<dbReference type="PANTHER" id="PTHR21066">
    <property type="entry name" value="ODORANT-BINDING PROTEIN 59A-RELATED"/>
    <property type="match status" value="1"/>
</dbReference>
<dbReference type="GO" id="GO:0005576">
    <property type="term" value="C:extracellular region"/>
    <property type="evidence" value="ECO:0007669"/>
    <property type="project" value="UniProtKB-SubCell"/>
</dbReference>
<accession>A0A0K8SSC8</accession>
<proteinExistence type="inferred from homology"/>
<dbReference type="PANTHER" id="PTHR21066:SF9">
    <property type="entry name" value="ODORANT-BINDING PROTEIN 59A"/>
    <property type="match status" value="1"/>
</dbReference>
<dbReference type="Gene3D" id="1.10.238.270">
    <property type="match status" value="1"/>
</dbReference>
<evidence type="ECO:0000256" key="4">
    <source>
        <dbReference type="SAM" id="MobiDB-lite"/>
    </source>
</evidence>
<dbReference type="EMBL" id="GDHC01006843">
    <property type="protein sequence ID" value="JAQ11786.1"/>
    <property type="molecule type" value="Transcribed_RNA"/>
</dbReference>
<feature type="chain" id="PRO_5015042114" evidence="5">
    <location>
        <begin position="18"/>
        <end position="202"/>
    </location>
</feature>
<evidence type="ECO:0000313" key="7">
    <source>
        <dbReference type="EMBL" id="JAQ11786.1"/>
    </source>
</evidence>
<evidence type="ECO:0000256" key="1">
    <source>
        <dbReference type="ARBA" id="ARBA00004613"/>
    </source>
</evidence>
<organism evidence="6">
    <name type="scientific">Lygus hesperus</name>
    <name type="common">Western plant bug</name>
    <dbReference type="NCBI Taxonomy" id="30085"/>
    <lineage>
        <taxon>Eukaryota</taxon>
        <taxon>Metazoa</taxon>
        <taxon>Ecdysozoa</taxon>
        <taxon>Arthropoda</taxon>
        <taxon>Hexapoda</taxon>
        <taxon>Insecta</taxon>
        <taxon>Pterygota</taxon>
        <taxon>Neoptera</taxon>
        <taxon>Paraneoptera</taxon>
        <taxon>Hemiptera</taxon>
        <taxon>Heteroptera</taxon>
        <taxon>Panheteroptera</taxon>
        <taxon>Cimicomorpha</taxon>
        <taxon>Miridae</taxon>
        <taxon>Mirini</taxon>
        <taxon>Lygus</taxon>
    </lineage>
</organism>
<comment type="similarity">
    <text evidence="2">Belongs to the PBP/GOBP family.</text>
</comment>
<sequence>MNRPLLLLTAVLAVGSGQQEDCKTAPAGWPKRPPQCCDLPFPLEGMKREFGSCIRQIGNRQSSAVPTAQAVRDARLCIEECVYKGLGFMEEHNLNKDQLLEQLKKGVAGKKDWEKPMEDAVKSCHETITKRETPQEGACQDSAHEFTHCVMRQLFLSCPASEWNNNDECNLVKNRMQACPNIPPPPPPPPQGFRGQGPPPPQ</sequence>
<reference evidence="7" key="2">
    <citation type="journal article" date="2016" name="Gigascience">
        <title>De novo construction of an expanded transcriptome assembly for the western tarnished plant bug, Lygus hesperus.</title>
        <authorList>
            <person name="Tassone E.E."/>
            <person name="Geib S.M."/>
            <person name="Hall B."/>
            <person name="Fabrick J.A."/>
            <person name="Brent C.S."/>
            <person name="Hull J.J."/>
        </authorList>
    </citation>
    <scope>NUCLEOTIDE SEQUENCE</scope>
</reference>
<name>A0A0K8SSC8_LYGHE</name>
<feature type="region of interest" description="Disordered" evidence="4">
    <location>
        <begin position="179"/>
        <end position="202"/>
    </location>
</feature>
<keyword evidence="5" id="KW-0732">Signal</keyword>
<comment type="subcellular location">
    <subcellularLocation>
        <location evidence="1">Secreted</location>
    </subcellularLocation>
</comment>
<evidence type="ECO:0000256" key="2">
    <source>
        <dbReference type="ARBA" id="ARBA00008098"/>
    </source>
</evidence>
<dbReference type="GO" id="GO:0005549">
    <property type="term" value="F:odorant binding"/>
    <property type="evidence" value="ECO:0007669"/>
    <property type="project" value="InterPro"/>
</dbReference>
<feature type="compositionally biased region" description="Pro residues" evidence="4">
    <location>
        <begin position="181"/>
        <end position="202"/>
    </location>
</feature>
<dbReference type="InterPro" id="IPR052295">
    <property type="entry name" value="Odorant-binding_protein"/>
</dbReference>
<keyword evidence="3" id="KW-0964">Secreted</keyword>
<evidence type="ECO:0000313" key="6">
    <source>
        <dbReference type="EMBL" id="JAG56272.1"/>
    </source>
</evidence>